<comment type="subcellular location">
    <subcellularLocation>
        <location evidence="1">Cell membrane</location>
        <topology evidence="1">Multi-pass membrane protein</topology>
    </subcellularLocation>
</comment>
<gene>
    <name evidence="22" type="ORF">HOLleu_08692</name>
</gene>
<dbReference type="InterPro" id="IPR004836">
    <property type="entry name" value="Na_Ca_Ex"/>
</dbReference>
<feature type="domain" description="Calx-beta" evidence="21">
    <location>
        <begin position="525"/>
        <end position="603"/>
    </location>
</feature>
<evidence type="ECO:0000256" key="15">
    <source>
        <dbReference type="ARBA" id="ARBA00023065"/>
    </source>
</evidence>
<dbReference type="InterPro" id="IPR003644">
    <property type="entry name" value="Calx_beta"/>
</dbReference>
<keyword evidence="15" id="KW-0406">Ion transport</keyword>
<dbReference type="Gene3D" id="2.60.40.2030">
    <property type="match status" value="2"/>
</dbReference>
<reference evidence="22" key="1">
    <citation type="submission" date="2021-10" db="EMBL/GenBank/DDBJ databases">
        <title>Tropical sea cucumber genome reveals ecological adaptation and Cuvierian tubules defense mechanism.</title>
        <authorList>
            <person name="Chen T."/>
        </authorList>
    </citation>
    <scope>NUCLEOTIDE SEQUENCE</scope>
    <source>
        <strain evidence="22">Nanhai2018</strain>
        <tissue evidence="22">Muscle</tissue>
    </source>
</reference>
<keyword evidence="14" id="KW-0915">Sodium</keyword>
<evidence type="ECO:0000256" key="7">
    <source>
        <dbReference type="ARBA" id="ARBA00022692"/>
    </source>
</evidence>
<organism evidence="22 23">
    <name type="scientific">Holothuria leucospilota</name>
    <name type="common">Black long sea cucumber</name>
    <name type="synonym">Mertensiothuria leucospilota</name>
    <dbReference type="NCBI Taxonomy" id="206669"/>
    <lineage>
        <taxon>Eukaryota</taxon>
        <taxon>Metazoa</taxon>
        <taxon>Echinodermata</taxon>
        <taxon>Eleutherozoa</taxon>
        <taxon>Echinozoa</taxon>
        <taxon>Holothuroidea</taxon>
        <taxon>Aspidochirotacea</taxon>
        <taxon>Aspidochirotida</taxon>
        <taxon>Holothuriidae</taxon>
        <taxon>Holothuria</taxon>
    </lineage>
</organism>
<dbReference type="Proteomes" id="UP001152320">
    <property type="component" value="Chromosome 3"/>
</dbReference>
<keyword evidence="7 20" id="KW-0812">Transmembrane</keyword>
<keyword evidence="9" id="KW-0732">Signal</keyword>
<keyword evidence="18" id="KW-0739">Sodium transport</keyword>
<dbReference type="NCBIfam" id="TIGR00845">
    <property type="entry name" value="caca"/>
    <property type="match status" value="1"/>
</dbReference>
<dbReference type="GO" id="GO:0005432">
    <property type="term" value="F:calcium:sodium antiporter activity"/>
    <property type="evidence" value="ECO:0007669"/>
    <property type="project" value="InterPro"/>
</dbReference>
<dbReference type="EMBL" id="JAIZAY010000003">
    <property type="protein sequence ID" value="KAJ8045648.1"/>
    <property type="molecule type" value="Genomic_DNA"/>
</dbReference>
<evidence type="ECO:0000256" key="19">
    <source>
        <dbReference type="ARBA" id="ARBA00033667"/>
    </source>
</evidence>
<evidence type="ECO:0000256" key="12">
    <source>
        <dbReference type="ARBA" id="ARBA00022860"/>
    </source>
</evidence>
<evidence type="ECO:0000256" key="3">
    <source>
        <dbReference type="ARBA" id="ARBA00022448"/>
    </source>
</evidence>
<dbReference type="InterPro" id="IPR038081">
    <property type="entry name" value="CalX-like_sf"/>
</dbReference>
<keyword evidence="10" id="KW-0677">Repeat</keyword>
<keyword evidence="8" id="KW-0479">Metal-binding</keyword>
<feature type="transmembrane region" description="Helical" evidence="20">
    <location>
        <begin position="82"/>
        <end position="100"/>
    </location>
</feature>
<dbReference type="Pfam" id="PF01699">
    <property type="entry name" value="Na_Ca_ex"/>
    <property type="match status" value="1"/>
</dbReference>
<dbReference type="InterPro" id="IPR051171">
    <property type="entry name" value="CaCA"/>
</dbReference>
<evidence type="ECO:0000256" key="17">
    <source>
        <dbReference type="ARBA" id="ARBA00023180"/>
    </source>
</evidence>
<evidence type="ECO:0000256" key="13">
    <source>
        <dbReference type="ARBA" id="ARBA00022989"/>
    </source>
</evidence>
<dbReference type="GO" id="GO:0098703">
    <property type="term" value="P:calcium ion import across plasma membrane"/>
    <property type="evidence" value="ECO:0007669"/>
    <property type="project" value="TreeGrafter"/>
</dbReference>
<dbReference type="InterPro" id="IPR032452">
    <property type="entry name" value="Na_Ca_Ex_C-exten"/>
</dbReference>
<dbReference type="Gene3D" id="1.20.1420.30">
    <property type="entry name" value="NCX, central ion-binding region"/>
    <property type="match status" value="1"/>
</dbReference>
<dbReference type="Pfam" id="PF03160">
    <property type="entry name" value="Calx-beta"/>
    <property type="match status" value="1"/>
</dbReference>
<dbReference type="GO" id="GO:0046872">
    <property type="term" value="F:metal ion binding"/>
    <property type="evidence" value="ECO:0007669"/>
    <property type="project" value="UniProtKB-KW"/>
</dbReference>
<comment type="catalytic activity">
    <reaction evidence="19">
        <text>Ca(2+)(in) + 3 Na(+)(out) = Ca(2+)(out) + 3 Na(+)(in)</text>
        <dbReference type="Rhea" id="RHEA:69955"/>
        <dbReference type="ChEBI" id="CHEBI:29101"/>
        <dbReference type="ChEBI" id="CHEBI:29108"/>
    </reaction>
</comment>
<protein>
    <submittedName>
        <fullName evidence="22">Sodium/calcium exchanger 3</fullName>
    </submittedName>
</protein>
<evidence type="ECO:0000256" key="9">
    <source>
        <dbReference type="ARBA" id="ARBA00022729"/>
    </source>
</evidence>
<keyword evidence="6" id="KW-0109">Calcium transport</keyword>
<keyword evidence="5" id="KW-1003">Cell membrane</keyword>
<keyword evidence="17" id="KW-0325">Glycoprotein</keyword>
<evidence type="ECO:0000256" key="18">
    <source>
        <dbReference type="ARBA" id="ARBA00023201"/>
    </source>
</evidence>
<dbReference type="InterPro" id="IPR004837">
    <property type="entry name" value="NaCa_Exmemb"/>
</dbReference>
<dbReference type="AlphaFoldDB" id="A0A9Q1CI00"/>
<dbReference type="GO" id="GO:0007154">
    <property type="term" value="P:cell communication"/>
    <property type="evidence" value="ECO:0007669"/>
    <property type="project" value="InterPro"/>
</dbReference>
<keyword evidence="13 20" id="KW-1133">Transmembrane helix</keyword>
<accession>A0A9Q1CI00</accession>
<evidence type="ECO:0000256" key="16">
    <source>
        <dbReference type="ARBA" id="ARBA00023136"/>
    </source>
</evidence>
<feature type="transmembrane region" description="Helical" evidence="20">
    <location>
        <begin position="238"/>
        <end position="255"/>
    </location>
</feature>
<keyword evidence="4" id="KW-0050">Antiport</keyword>
<sequence>MAGELVRTHRVLPFRRLHLSGCLLLWMLIFLCCFLPAEGQYEDCADKPKTNGTSSKCGKAGVVLRFVWQPQDPALGDKIARAIVYFSGLIFMFLGVSIIADRFMSSIEVITSKEKEVTVRKPNGDIITVSVRIWNETVSNLTLMALGSSAPEIFLTVIEIIGDNFYAGDLGPGTIVGSAAFNLFVIIAICVYVIPDGEVRRLKHLRVFAVTASFSLFAYLWLFFILKVTPGVIDWWEALITLLLFPVTVLWAYIADKRIFFYKFLRKKYKAEKIVRRESQTPGSMEMGLAYESNNHYKHGADGIQYQGKKYLTVDELDDVRDLEETRKEAIRLLRELRQKHPEADLQTLEQMANYEALNNQQKSRAFYRIQATRKMCGAGNILRKTLDKKRASVAEVKIEAPEEDSCARVYFDPSQYTVMENVGQFNISVAREGGDMNSTIYVDYNTEDGTANAGSDYHAAHGTLIFRPGETQKEISLTIIDDDIFEEDEHFFIRLTNIRAGGPDGMFHSSSLGPQAQIVEPLLATVTILDDDHSGIFHFEEVVTKVPESVGVAQFKVVRSAGARGTVILPYRTVEGTAKGNVIDYVDVEGELVFENDETWEIH</sequence>
<feature type="transmembrane region" description="Helical" evidence="20">
    <location>
        <begin position="17"/>
        <end position="37"/>
    </location>
</feature>
<evidence type="ECO:0000256" key="10">
    <source>
        <dbReference type="ARBA" id="ARBA00022737"/>
    </source>
</evidence>
<name>A0A9Q1CI00_HOLLE</name>
<feature type="domain" description="Calx-beta" evidence="21">
    <location>
        <begin position="397"/>
        <end position="497"/>
    </location>
</feature>
<dbReference type="SUPFAM" id="SSF141072">
    <property type="entry name" value="CalX-like"/>
    <property type="match status" value="2"/>
</dbReference>
<comment type="similarity">
    <text evidence="2">Belongs to the Ca(2+):cation antiporter (CaCA) (TC 2.A.19) family. SLC8 subfamily.</text>
</comment>
<keyword evidence="16 20" id="KW-0472">Membrane</keyword>
<dbReference type="GO" id="GO:0098794">
    <property type="term" value="C:postsynapse"/>
    <property type="evidence" value="ECO:0007669"/>
    <property type="project" value="TreeGrafter"/>
</dbReference>
<evidence type="ECO:0000313" key="23">
    <source>
        <dbReference type="Proteomes" id="UP001152320"/>
    </source>
</evidence>
<evidence type="ECO:0000256" key="11">
    <source>
        <dbReference type="ARBA" id="ARBA00022837"/>
    </source>
</evidence>
<dbReference type="GO" id="GO:0030424">
    <property type="term" value="C:axon"/>
    <property type="evidence" value="ECO:0007669"/>
    <property type="project" value="TreeGrafter"/>
</dbReference>
<keyword evidence="23" id="KW-1185">Reference proteome</keyword>
<keyword evidence="12" id="KW-0112">Calmodulin-binding</keyword>
<dbReference type="PANTHER" id="PTHR11878">
    <property type="entry name" value="SODIUM/CALCIUM EXCHANGER"/>
    <property type="match status" value="1"/>
</dbReference>
<evidence type="ECO:0000256" key="6">
    <source>
        <dbReference type="ARBA" id="ARBA00022568"/>
    </source>
</evidence>
<dbReference type="Pfam" id="PF16494">
    <property type="entry name" value="Na_Ca_ex_C"/>
    <property type="match status" value="1"/>
</dbReference>
<evidence type="ECO:0000256" key="5">
    <source>
        <dbReference type="ARBA" id="ARBA00022475"/>
    </source>
</evidence>
<feature type="transmembrane region" description="Helical" evidence="20">
    <location>
        <begin position="207"/>
        <end position="226"/>
    </location>
</feature>
<evidence type="ECO:0000256" key="8">
    <source>
        <dbReference type="ARBA" id="ARBA00022723"/>
    </source>
</evidence>
<dbReference type="GO" id="GO:0042383">
    <property type="term" value="C:sarcolemma"/>
    <property type="evidence" value="ECO:0007669"/>
    <property type="project" value="TreeGrafter"/>
</dbReference>
<dbReference type="GO" id="GO:0005516">
    <property type="term" value="F:calmodulin binding"/>
    <property type="evidence" value="ECO:0007669"/>
    <property type="project" value="UniProtKB-KW"/>
</dbReference>
<comment type="caution">
    <text evidence="22">The sequence shown here is derived from an EMBL/GenBank/DDBJ whole genome shotgun (WGS) entry which is preliminary data.</text>
</comment>
<dbReference type="SMART" id="SM00237">
    <property type="entry name" value="Calx_beta"/>
    <property type="match status" value="2"/>
</dbReference>
<dbReference type="InterPro" id="IPR044880">
    <property type="entry name" value="NCX_ion-bd_dom_sf"/>
</dbReference>
<keyword evidence="11" id="KW-0106">Calcium</keyword>
<evidence type="ECO:0000256" key="2">
    <source>
        <dbReference type="ARBA" id="ARBA00007489"/>
    </source>
</evidence>
<keyword evidence="3" id="KW-0813">Transport</keyword>
<evidence type="ECO:0000256" key="4">
    <source>
        <dbReference type="ARBA" id="ARBA00022449"/>
    </source>
</evidence>
<evidence type="ECO:0000256" key="14">
    <source>
        <dbReference type="ARBA" id="ARBA00023053"/>
    </source>
</evidence>
<dbReference type="PANTHER" id="PTHR11878:SF65">
    <property type="entry name" value="NA_CA-EXCHANGE PROTEIN, ISOFORM G"/>
    <property type="match status" value="1"/>
</dbReference>
<evidence type="ECO:0000313" key="22">
    <source>
        <dbReference type="EMBL" id="KAJ8045648.1"/>
    </source>
</evidence>
<dbReference type="OrthoDB" id="418484at2759"/>
<evidence type="ECO:0000259" key="21">
    <source>
        <dbReference type="SMART" id="SM00237"/>
    </source>
</evidence>
<feature type="transmembrane region" description="Helical" evidence="20">
    <location>
        <begin position="174"/>
        <end position="195"/>
    </location>
</feature>
<evidence type="ECO:0000256" key="1">
    <source>
        <dbReference type="ARBA" id="ARBA00004651"/>
    </source>
</evidence>
<proteinExistence type="inferred from homology"/>
<feature type="transmembrane region" description="Helical" evidence="20">
    <location>
        <begin position="141"/>
        <end position="162"/>
    </location>
</feature>
<evidence type="ECO:0000256" key="20">
    <source>
        <dbReference type="SAM" id="Phobius"/>
    </source>
</evidence>